<dbReference type="PATRIC" id="fig|762967.3.peg.608"/>
<comment type="similarity">
    <text evidence="1 7">Belongs to the CcmH/CycL/Ccl2/NrfF family.</text>
</comment>
<keyword evidence="3 7" id="KW-0479">Metal-binding</keyword>
<gene>
    <name evidence="9" type="ORF">HMPREF9440_00758</name>
</gene>
<dbReference type="EMBL" id="AFBQ01000104">
    <property type="protein sequence ID" value="EHY31859.1"/>
    <property type="molecule type" value="Genomic_DNA"/>
</dbReference>
<keyword evidence="7" id="KW-0812">Transmembrane</keyword>
<accession>H3KDE9</accession>
<evidence type="ECO:0000256" key="1">
    <source>
        <dbReference type="ARBA" id="ARBA00010342"/>
    </source>
</evidence>
<keyword evidence="4 7" id="KW-0732">Signal</keyword>
<keyword evidence="5" id="KW-0201">Cytochrome c-type biogenesis</keyword>
<comment type="function">
    <text evidence="7">Possible subunit of a heme lyase.</text>
</comment>
<comment type="caution">
    <text evidence="9">The sequence shown here is derived from an EMBL/GenBank/DDBJ whole genome shotgun (WGS) entry which is preliminary data.</text>
</comment>
<dbReference type="RefSeq" id="WP_008541428.1">
    <property type="nucleotide sequence ID" value="NZ_JH604916.1"/>
</dbReference>
<protein>
    <recommendedName>
        <fullName evidence="7">Cytochrome c-type biogenesis protein</fullName>
    </recommendedName>
</protein>
<keyword evidence="10" id="KW-1185">Reference proteome</keyword>
<evidence type="ECO:0000313" key="10">
    <source>
        <dbReference type="Proteomes" id="UP000004956"/>
    </source>
</evidence>
<dbReference type="CDD" id="cd16378">
    <property type="entry name" value="CcmH_N"/>
    <property type="match status" value="1"/>
</dbReference>
<dbReference type="PANTHER" id="PTHR47870">
    <property type="entry name" value="CYTOCHROME C-TYPE BIOGENESIS PROTEIN CCMH"/>
    <property type="match status" value="1"/>
</dbReference>
<dbReference type="FunFam" id="1.10.8.640:FF:000001">
    <property type="entry name" value="Cytochrome c-type biogenesis protein"/>
    <property type="match status" value="1"/>
</dbReference>
<feature type="transmembrane region" description="Helical" evidence="7">
    <location>
        <begin position="162"/>
        <end position="180"/>
    </location>
</feature>
<feature type="domain" description="CcmH/CycL/Ccl2/NrfF N-terminal" evidence="8">
    <location>
        <begin position="80"/>
        <end position="205"/>
    </location>
</feature>
<dbReference type="PANTHER" id="PTHR47870:SF1">
    <property type="entry name" value="CYTOCHROME C-TYPE BIOGENESIS PROTEIN CCMH"/>
    <property type="match status" value="1"/>
</dbReference>
<evidence type="ECO:0000256" key="2">
    <source>
        <dbReference type="ARBA" id="ARBA00022617"/>
    </source>
</evidence>
<evidence type="ECO:0000256" key="7">
    <source>
        <dbReference type="RuleBase" id="RU364112"/>
    </source>
</evidence>
<reference evidence="9 10" key="1">
    <citation type="submission" date="2011-11" db="EMBL/GenBank/DDBJ databases">
        <authorList>
            <person name="Weinstock G."/>
            <person name="Sodergren E."/>
            <person name="Clifton S."/>
            <person name="Fulton L."/>
            <person name="Fulton B."/>
            <person name="Courtney L."/>
            <person name="Fronick C."/>
            <person name="Harrison M."/>
            <person name="Strong C."/>
            <person name="Farmer C."/>
            <person name="Delahaunty K."/>
            <person name="Markovic C."/>
            <person name="Hall O."/>
            <person name="Minx P."/>
            <person name="Tomlinson C."/>
            <person name="Mitreva M."/>
            <person name="Hou S."/>
            <person name="Chen J."/>
            <person name="Wollam A."/>
            <person name="Pepin K.H."/>
            <person name="Johnson M."/>
            <person name="Bhonagiri V."/>
            <person name="Zhang X."/>
            <person name="Suruliraj S."/>
            <person name="Warren W."/>
            <person name="Chinwalla A."/>
            <person name="Mardis E.R."/>
            <person name="Wilson R.K."/>
        </authorList>
    </citation>
    <scope>NUCLEOTIDE SEQUENCE [LARGE SCALE GENOMIC DNA]</scope>
    <source>
        <strain evidence="9 10">YIT 11816</strain>
    </source>
</reference>
<name>H3KDE9_9BURK</name>
<keyword evidence="6 7" id="KW-0408">Iron</keyword>
<keyword evidence="7" id="KW-1133">Transmembrane helix</keyword>
<dbReference type="InterPro" id="IPR051263">
    <property type="entry name" value="C-type_cytochrome_biogenesis"/>
</dbReference>
<dbReference type="HOGENOM" id="CLU_1199298_0_0_4"/>
<dbReference type="InterPro" id="IPR005616">
    <property type="entry name" value="CcmH/CycL/Ccl2/NrfF_N"/>
</dbReference>
<dbReference type="GO" id="GO:0017004">
    <property type="term" value="P:cytochrome complex assembly"/>
    <property type="evidence" value="ECO:0007669"/>
    <property type="project" value="UniProtKB-KW"/>
</dbReference>
<dbReference type="AlphaFoldDB" id="H3KDE9"/>
<dbReference type="GO" id="GO:0005886">
    <property type="term" value="C:plasma membrane"/>
    <property type="evidence" value="ECO:0007669"/>
    <property type="project" value="TreeGrafter"/>
</dbReference>
<feature type="chain" id="PRO_5011020577" description="Cytochrome c-type biogenesis protein" evidence="7">
    <location>
        <begin position="30"/>
        <end position="231"/>
    </location>
</feature>
<evidence type="ECO:0000313" key="9">
    <source>
        <dbReference type="EMBL" id="EHY31859.1"/>
    </source>
</evidence>
<dbReference type="Proteomes" id="UP000004956">
    <property type="component" value="Unassembled WGS sequence"/>
</dbReference>
<dbReference type="STRING" id="762967.HMPREF9440_00758"/>
<dbReference type="GO" id="GO:0046872">
    <property type="term" value="F:metal ion binding"/>
    <property type="evidence" value="ECO:0007669"/>
    <property type="project" value="UniProtKB-KW"/>
</dbReference>
<organism evidence="9 10">
    <name type="scientific">Sutterella parvirubra YIT 11816</name>
    <dbReference type="NCBI Taxonomy" id="762967"/>
    <lineage>
        <taxon>Bacteria</taxon>
        <taxon>Pseudomonadati</taxon>
        <taxon>Pseudomonadota</taxon>
        <taxon>Betaproteobacteria</taxon>
        <taxon>Burkholderiales</taxon>
        <taxon>Sutterellaceae</taxon>
        <taxon>Sutterella</taxon>
    </lineage>
</organism>
<evidence type="ECO:0000256" key="3">
    <source>
        <dbReference type="ARBA" id="ARBA00022723"/>
    </source>
</evidence>
<proteinExistence type="inferred from homology"/>
<dbReference type="InterPro" id="IPR038297">
    <property type="entry name" value="CcmH/CycL/NrfF/Ccl2_sf"/>
</dbReference>
<evidence type="ECO:0000256" key="5">
    <source>
        <dbReference type="ARBA" id="ARBA00022748"/>
    </source>
</evidence>
<evidence type="ECO:0000259" key="8">
    <source>
        <dbReference type="Pfam" id="PF03918"/>
    </source>
</evidence>
<evidence type="ECO:0000256" key="6">
    <source>
        <dbReference type="ARBA" id="ARBA00023004"/>
    </source>
</evidence>
<dbReference type="Pfam" id="PF03918">
    <property type="entry name" value="CcmH"/>
    <property type="match status" value="1"/>
</dbReference>
<dbReference type="Gene3D" id="1.10.8.640">
    <property type="entry name" value="Cytochrome C biogenesis protein"/>
    <property type="match status" value="1"/>
</dbReference>
<feature type="signal peptide" evidence="7">
    <location>
        <begin position="1"/>
        <end position="29"/>
    </location>
</feature>
<keyword evidence="2 7" id="KW-0349">Heme</keyword>
<keyword evidence="7" id="KW-0472">Membrane</keyword>
<sequence length="231" mass="24689">MPERRINITVASVLLSAVGSVLVAGTALAADPAEEKAPLTAPAVATPEAVSAQKWMNEGKPSAEVDLKALAAEQAAKGREAAPAEFDPQTNSRLYEVSRQLRCLVCANESIAESNAELAIDLRREVAAQIEAGRTNEEIIAFMTERYGDYVLYKPPFKAKTWILWLAPVAFVLLAGFAAWRVGSSRRGRRAGNSDAAVTDAQIDAARRILKGELKVAEAVSGAAVSKREAE</sequence>
<evidence type="ECO:0000256" key="4">
    <source>
        <dbReference type="ARBA" id="ARBA00022729"/>
    </source>
</evidence>